<dbReference type="EMBL" id="CP102846">
    <property type="protein sequence ID" value="UVF22499.1"/>
    <property type="molecule type" value="Genomic_DNA"/>
</dbReference>
<keyword evidence="1" id="KW-0614">Plasmid</keyword>
<protein>
    <submittedName>
        <fullName evidence="1">4-oxalocrotonate tautomerase family protein</fullName>
    </submittedName>
</protein>
<dbReference type="InterPro" id="IPR014347">
    <property type="entry name" value="Tautomerase/MIF_sf"/>
</dbReference>
<evidence type="ECO:0000313" key="1">
    <source>
        <dbReference type="EMBL" id="UVF22499.1"/>
    </source>
</evidence>
<geneLocation type="plasmid" evidence="1 2">
    <name>pR24_1</name>
</geneLocation>
<organism evidence="1 2">
    <name type="scientific">Microvirga terrae</name>
    <dbReference type="NCBI Taxonomy" id="2740529"/>
    <lineage>
        <taxon>Bacteria</taxon>
        <taxon>Pseudomonadati</taxon>
        <taxon>Pseudomonadota</taxon>
        <taxon>Alphaproteobacteria</taxon>
        <taxon>Hyphomicrobiales</taxon>
        <taxon>Methylobacteriaceae</taxon>
        <taxon>Microvirga</taxon>
    </lineage>
</organism>
<dbReference type="Proteomes" id="UP001017257">
    <property type="component" value="Plasmid pR24_1"/>
</dbReference>
<dbReference type="PANTHER" id="PTHR35530:SF1">
    <property type="entry name" value="2-HYDROXYMUCONATE TAUTOMERASE"/>
    <property type="match status" value="1"/>
</dbReference>
<name>A0ABY5RZW3_9HYPH</name>
<reference evidence="1" key="1">
    <citation type="submission" date="2022-08" db="EMBL/GenBank/DDBJ databases">
        <title>Microvirga terrae sp. nov., isolated from soil.</title>
        <authorList>
            <person name="Kim K.H."/>
            <person name="Seo Y.L."/>
            <person name="Kim J.M."/>
            <person name="Lee J.K."/>
            <person name="Han D.M."/>
            <person name="Jeon C.O."/>
        </authorList>
    </citation>
    <scope>NUCLEOTIDE SEQUENCE</scope>
    <source>
        <strain evidence="1">R24</strain>
        <plasmid evidence="1">pR24_1</plasmid>
    </source>
</reference>
<dbReference type="PANTHER" id="PTHR35530">
    <property type="entry name" value="TAUTOMERASE-RELATED"/>
    <property type="match status" value="1"/>
</dbReference>
<dbReference type="Gene3D" id="3.30.429.10">
    <property type="entry name" value="Macrophage Migration Inhibitory Factor"/>
    <property type="match status" value="2"/>
</dbReference>
<sequence length="142" mass="15242">MPIINVSVTGKPDAMLSAQIAEQVTSITQIHLRKDPTITAVAVHYLDPDHWFAGGQSLAQQEKNTFFLDIKVVDGTNTKPELASYLEVIFGALDSTLGGVHTESYALVHEVPAAAYGFGGKTQEFRFIAGRLTAASELAAQP</sequence>
<dbReference type="SUPFAM" id="SSF55331">
    <property type="entry name" value="Tautomerase/MIF"/>
    <property type="match status" value="1"/>
</dbReference>
<proteinExistence type="predicted"/>
<dbReference type="RefSeq" id="WP_173948925.1">
    <property type="nucleotide sequence ID" value="NZ_CP102846.1"/>
</dbReference>
<evidence type="ECO:0000313" key="2">
    <source>
        <dbReference type="Proteomes" id="UP001017257"/>
    </source>
</evidence>
<keyword evidence="2" id="KW-1185">Reference proteome</keyword>
<gene>
    <name evidence="1" type="ORF">HPT29_025445</name>
</gene>
<accession>A0ABY5RZW3</accession>